<comment type="caution">
    <text evidence="7">The sequence shown here is derived from an EMBL/GenBank/DDBJ whole genome shotgun (WGS) entry which is preliminary data.</text>
</comment>
<feature type="transmembrane region" description="Helical" evidence="5">
    <location>
        <begin position="106"/>
        <end position="134"/>
    </location>
</feature>
<feature type="transmembrane region" description="Helical" evidence="5">
    <location>
        <begin position="146"/>
        <end position="165"/>
    </location>
</feature>
<dbReference type="Pfam" id="PF01061">
    <property type="entry name" value="ABC2_membrane"/>
    <property type="match status" value="1"/>
</dbReference>
<feature type="transmembrane region" description="Helical" evidence="5">
    <location>
        <begin position="172"/>
        <end position="192"/>
    </location>
</feature>
<dbReference type="EMBL" id="RKRE01000002">
    <property type="protein sequence ID" value="RPF46851.1"/>
    <property type="molecule type" value="Genomic_DNA"/>
</dbReference>
<reference evidence="7 8" key="1">
    <citation type="submission" date="2018-11" db="EMBL/GenBank/DDBJ databases">
        <title>Genomic Encyclopedia of Type Strains, Phase IV (KMG-IV): sequencing the most valuable type-strain genomes for metagenomic binning, comparative biology and taxonomic classification.</title>
        <authorList>
            <person name="Goeker M."/>
        </authorList>
    </citation>
    <scope>NUCLEOTIDE SEQUENCE [LARGE SCALE GENOMIC DNA]</scope>
    <source>
        <strain evidence="7 8">DSM 102936</strain>
    </source>
</reference>
<dbReference type="PRINTS" id="PR00164">
    <property type="entry name" value="ABC2TRNSPORT"/>
</dbReference>
<evidence type="ECO:0000259" key="6">
    <source>
        <dbReference type="PROSITE" id="PS51012"/>
    </source>
</evidence>
<feature type="transmembrane region" description="Helical" evidence="5">
    <location>
        <begin position="23"/>
        <end position="43"/>
    </location>
</feature>
<keyword evidence="4 5" id="KW-0472">Membrane</keyword>
<feature type="transmembrane region" description="Helical" evidence="5">
    <location>
        <begin position="63"/>
        <end position="86"/>
    </location>
</feature>
<organism evidence="7 8">
    <name type="scientific">Thermodesulfitimonas autotrophica</name>
    <dbReference type="NCBI Taxonomy" id="1894989"/>
    <lineage>
        <taxon>Bacteria</taxon>
        <taxon>Bacillati</taxon>
        <taxon>Bacillota</taxon>
        <taxon>Clostridia</taxon>
        <taxon>Thermoanaerobacterales</taxon>
        <taxon>Thermoanaerobacteraceae</taxon>
        <taxon>Thermodesulfitimonas</taxon>
    </lineage>
</organism>
<keyword evidence="8" id="KW-1185">Reference proteome</keyword>
<dbReference type="Proteomes" id="UP000282654">
    <property type="component" value="Unassembled WGS sequence"/>
</dbReference>
<dbReference type="OrthoDB" id="111284at2"/>
<evidence type="ECO:0000256" key="3">
    <source>
        <dbReference type="ARBA" id="ARBA00022989"/>
    </source>
</evidence>
<dbReference type="AlphaFoldDB" id="A0A3N5BSV2"/>
<keyword evidence="2 5" id="KW-0812">Transmembrane</keyword>
<dbReference type="InterPro" id="IPR047817">
    <property type="entry name" value="ABC2_TM_bact-type"/>
</dbReference>
<proteinExistence type="inferred from homology"/>
<dbReference type="PANTHER" id="PTHR43332:SF2">
    <property type="entry name" value="INNER MEMBRANE TRANSPORT PERMEASE YADH"/>
    <property type="match status" value="1"/>
</dbReference>
<evidence type="ECO:0000313" key="8">
    <source>
        <dbReference type="Proteomes" id="UP000282654"/>
    </source>
</evidence>
<evidence type="ECO:0000256" key="2">
    <source>
        <dbReference type="ARBA" id="ARBA00022692"/>
    </source>
</evidence>
<comment type="subcellular location">
    <subcellularLocation>
        <location evidence="5">Cell membrane</location>
        <topology evidence="5">Multi-pass membrane protein</topology>
    </subcellularLocation>
    <subcellularLocation>
        <location evidence="1">Membrane</location>
        <topology evidence="1">Multi-pass membrane protein</topology>
    </subcellularLocation>
</comment>
<protein>
    <recommendedName>
        <fullName evidence="5">Transport permease protein</fullName>
    </recommendedName>
</protein>
<dbReference type="PIRSF" id="PIRSF006648">
    <property type="entry name" value="DrrB"/>
    <property type="match status" value="1"/>
</dbReference>
<dbReference type="GO" id="GO:0043190">
    <property type="term" value="C:ATP-binding cassette (ABC) transporter complex"/>
    <property type="evidence" value="ECO:0007669"/>
    <property type="project" value="InterPro"/>
</dbReference>
<dbReference type="InterPro" id="IPR013525">
    <property type="entry name" value="ABC2_TM"/>
</dbReference>
<gene>
    <name evidence="7" type="ORF">EDD75_1112</name>
</gene>
<dbReference type="GO" id="GO:0140359">
    <property type="term" value="F:ABC-type transporter activity"/>
    <property type="evidence" value="ECO:0007669"/>
    <property type="project" value="InterPro"/>
</dbReference>
<feature type="domain" description="ABC transmembrane type-2" evidence="6">
    <location>
        <begin position="25"/>
        <end position="250"/>
    </location>
</feature>
<sequence length="252" mass="28294">MRQVVFGWYPVVWEELLIWRRRFWLYFTVYMLSPLIFLLSFGYGAGQRFKLLMPGGLSYLEFLVPGVVALSIFNNGITSVTVRLFYNRLHFKSFEAYRLAPMAEAVLWLGYTLAGALRGLLSGSIVLALALLFVPNFRVSFAGLPWLVACAFAAGAFGVFLGLSLRSFDDQTLISEFIVVPMTFLCGTLIPLERLPGVLQHLVWLLPLTPATQVVRAGLIGNPVPWSAVALLTGWTLLFALLGLWRLRRDEE</sequence>
<dbReference type="PANTHER" id="PTHR43332">
    <property type="entry name" value="INNER MEMBRANE TRANSPORT PERMEASE YADH-RELATED"/>
    <property type="match status" value="1"/>
</dbReference>
<comment type="similarity">
    <text evidence="5">Belongs to the ABC-2 integral membrane protein family.</text>
</comment>
<accession>A0A3N5BSV2</accession>
<evidence type="ECO:0000256" key="4">
    <source>
        <dbReference type="ARBA" id="ARBA00023136"/>
    </source>
</evidence>
<name>A0A3N5BSV2_9THEO</name>
<keyword evidence="5" id="KW-1003">Cell membrane</keyword>
<keyword evidence="5" id="KW-0813">Transport</keyword>
<dbReference type="RefSeq" id="WP_123929240.1">
    <property type="nucleotide sequence ID" value="NZ_RKRE01000002.1"/>
</dbReference>
<feature type="transmembrane region" description="Helical" evidence="5">
    <location>
        <begin position="224"/>
        <end position="245"/>
    </location>
</feature>
<evidence type="ECO:0000313" key="7">
    <source>
        <dbReference type="EMBL" id="RPF46851.1"/>
    </source>
</evidence>
<dbReference type="InterPro" id="IPR052522">
    <property type="entry name" value="ABC-2_transport_permease"/>
</dbReference>
<dbReference type="PROSITE" id="PS51012">
    <property type="entry name" value="ABC_TM2"/>
    <property type="match status" value="1"/>
</dbReference>
<dbReference type="InterPro" id="IPR000412">
    <property type="entry name" value="ABC_2_transport"/>
</dbReference>
<evidence type="ECO:0000256" key="1">
    <source>
        <dbReference type="ARBA" id="ARBA00004141"/>
    </source>
</evidence>
<evidence type="ECO:0000256" key="5">
    <source>
        <dbReference type="RuleBase" id="RU361157"/>
    </source>
</evidence>
<keyword evidence="3 5" id="KW-1133">Transmembrane helix</keyword>